<evidence type="ECO:0000259" key="1">
    <source>
        <dbReference type="Pfam" id="PF06938"/>
    </source>
</evidence>
<dbReference type="Proteomes" id="UP000761574">
    <property type="component" value="Unassembled WGS sequence"/>
</dbReference>
<sequence length="149" mass="17010">MSDITAVDSQLHQLTQGVSVCDDTPLFFINAQGEWFYQQGLLPDKFSRLFSSILQRLEGDYFLITPVEKVRVEVEAYPLLIVDFQEIGSGQLQVTTSLDTQFMLDSRHCFEIQAQDIFVLLPKGLSAKLGRACYYRFIEQFLVDDTELG</sequence>
<protein>
    <submittedName>
        <fullName evidence="2">DUF1285 domain-containing protein</fullName>
    </submittedName>
</protein>
<gene>
    <name evidence="2" type="ORF">TUM4630_28630</name>
</gene>
<reference evidence="2 3" key="1">
    <citation type="submission" date="2021-05" db="EMBL/GenBank/DDBJ databases">
        <title>Molecular characterization for Shewanella algae harboring chromosomal blaOXA-55-like strains isolated from clinical and environment sample.</title>
        <authorList>
            <person name="Ohama Y."/>
            <person name="Aoki K."/>
            <person name="Harada S."/>
            <person name="Moriya K."/>
            <person name="Ishii Y."/>
            <person name="Tateda K."/>
        </authorList>
    </citation>
    <scope>NUCLEOTIDE SEQUENCE [LARGE SCALE GENOMIC DNA]</scope>
    <source>
        <strain evidence="2 3">LMG 23746</strain>
    </source>
</reference>
<keyword evidence="3" id="KW-1185">Reference proteome</keyword>
<dbReference type="InterPro" id="IPR023361">
    <property type="entry name" value="DUF1285_beta_roll_sf"/>
</dbReference>
<dbReference type="RefSeq" id="WP_119978968.1">
    <property type="nucleotide sequence ID" value="NZ_BPFB01000040.1"/>
</dbReference>
<dbReference type="Pfam" id="PF06938">
    <property type="entry name" value="DUF1285_N"/>
    <property type="match status" value="1"/>
</dbReference>
<evidence type="ECO:0000313" key="2">
    <source>
        <dbReference type="EMBL" id="GIU49615.1"/>
    </source>
</evidence>
<name>A0ABQ4PMS3_9GAMM</name>
<feature type="domain" description="DUF1285" evidence="1">
    <location>
        <begin position="28"/>
        <end position="75"/>
    </location>
</feature>
<organism evidence="2 3">
    <name type="scientific">Shewanella algidipiscicola</name>
    <dbReference type="NCBI Taxonomy" id="614070"/>
    <lineage>
        <taxon>Bacteria</taxon>
        <taxon>Pseudomonadati</taxon>
        <taxon>Pseudomonadota</taxon>
        <taxon>Gammaproteobacteria</taxon>
        <taxon>Alteromonadales</taxon>
        <taxon>Shewanellaceae</taxon>
        <taxon>Shewanella</taxon>
    </lineage>
</organism>
<dbReference type="EMBL" id="BPFB01000040">
    <property type="protein sequence ID" value="GIU49615.1"/>
    <property type="molecule type" value="Genomic_DNA"/>
</dbReference>
<evidence type="ECO:0000313" key="3">
    <source>
        <dbReference type="Proteomes" id="UP000761574"/>
    </source>
</evidence>
<proteinExistence type="predicted"/>
<dbReference type="Gene3D" id="2.30.270.10">
    <property type="entry name" value="duf1285 protein"/>
    <property type="match status" value="1"/>
</dbReference>
<accession>A0ABQ4PMS3</accession>
<dbReference type="Gene3D" id="3.10.540.10">
    <property type="entry name" value="duf1285 like domain"/>
    <property type="match status" value="1"/>
</dbReference>
<comment type="caution">
    <text evidence="2">The sequence shown here is derived from an EMBL/GenBank/DDBJ whole genome shotgun (WGS) entry which is preliminary data.</text>
</comment>
<dbReference type="InterPro" id="IPR048341">
    <property type="entry name" value="DUF1285_N"/>
</dbReference>